<keyword evidence="2 6" id="KW-0285">Flavoprotein</keyword>
<dbReference type="Pfam" id="PF07992">
    <property type="entry name" value="Pyr_redox_2"/>
    <property type="match status" value="1"/>
</dbReference>
<protein>
    <recommendedName>
        <fullName evidence="6">Ferredoxin--NADP reductase</fullName>
        <shortName evidence="6">FNR</shortName>
        <shortName evidence="6">Fd-NADP(+) reductase</shortName>
        <ecNumber evidence="6">1.18.1.2</ecNumber>
    </recommendedName>
</protein>
<dbReference type="EMBL" id="BORJ01000012">
    <property type="protein sequence ID" value="GIN98040.1"/>
    <property type="molecule type" value="Genomic_DNA"/>
</dbReference>
<dbReference type="PRINTS" id="PR00368">
    <property type="entry name" value="FADPNR"/>
</dbReference>
<evidence type="ECO:0000256" key="4">
    <source>
        <dbReference type="ARBA" id="ARBA00022857"/>
    </source>
</evidence>
<evidence type="ECO:0000256" key="5">
    <source>
        <dbReference type="ARBA" id="ARBA00023002"/>
    </source>
</evidence>
<evidence type="ECO:0000256" key="1">
    <source>
        <dbReference type="ARBA" id="ARBA00011738"/>
    </source>
</evidence>
<dbReference type="InterPro" id="IPR023753">
    <property type="entry name" value="FAD/NAD-binding_dom"/>
</dbReference>
<sequence length="344" mass="38234">MQEDKEVRDITIIGGGPVGIFTAFYAGLRQATAKIIDSLPQLGGQLSALYPEKYIYDVAGFPKVRAQELVDNLLEQTNMFDSNTSICLNQAVQSIKKENGIFRIKTSSGIHYSKTIIITAGNGAFQPRKLKLDEISKYEDSNVHYFITDLEKFRNRRVAVFGGGDSAVDWALMLEPIADQVTVVHRRDKFRAHEHSVELLKKSSAKVLTPFNPIKFLGDDRVKEVVLQETKRDSEITIPVDDVLINYGFVASLGPILEWELHIEKNSIVTNSKMETNIEGIYAAGDITTYPGKVKLIASGFGEATTAVSNAKVFIDPSARVQSLHSTTIMEKRAMEEKQSMTIS</sequence>
<feature type="binding site" evidence="6">
    <location>
        <position position="327"/>
    </location>
    <ligand>
        <name>FAD</name>
        <dbReference type="ChEBI" id="CHEBI:57692"/>
    </ligand>
</feature>
<evidence type="ECO:0000259" key="7">
    <source>
        <dbReference type="Pfam" id="PF07992"/>
    </source>
</evidence>
<evidence type="ECO:0000256" key="3">
    <source>
        <dbReference type="ARBA" id="ARBA00022827"/>
    </source>
</evidence>
<dbReference type="InterPro" id="IPR022890">
    <property type="entry name" value="Fd--NADP_Rdtase_type_2"/>
</dbReference>
<name>A0ABQ4L2E4_SIMTE</name>
<dbReference type="RefSeq" id="WP_213021196.1">
    <property type="nucleotide sequence ID" value="NZ_BORJ01000012.1"/>
</dbReference>
<evidence type="ECO:0000256" key="6">
    <source>
        <dbReference type="HAMAP-Rule" id="MF_01685"/>
    </source>
</evidence>
<evidence type="ECO:0000256" key="2">
    <source>
        <dbReference type="ARBA" id="ARBA00022630"/>
    </source>
</evidence>
<dbReference type="PRINTS" id="PR00469">
    <property type="entry name" value="PNDRDTASEII"/>
</dbReference>
<keyword evidence="4 6" id="KW-0521">NADP</keyword>
<feature type="binding site" evidence="6">
    <location>
        <position position="125"/>
    </location>
    <ligand>
        <name>FAD</name>
        <dbReference type="ChEBI" id="CHEBI:57692"/>
    </ligand>
</feature>
<reference evidence="8 9" key="1">
    <citation type="submission" date="2021-03" db="EMBL/GenBank/DDBJ databases">
        <title>Antimicrobial resistance genes in bacteria isolated from Japanese honey, and their potential for conferring macrolide and lincosamide resistance in the American foulbrood pathogen Paenibacillus larvae.</title>
        <authorList>
            <person name="Okamoto M."/>
            <person name="Kumagai M."/>
            <person name="Kanamori H."/>
            <person name="Takamatsu D."/>
        </authorList>
    </citation>
    <scope>NUCLEOTIDE SEQUENCE [LARGE SCALE GENOMIC DNA]</scope>
    <source>
        <strain evidence="8 9">J6TS1</strain>
    </source>
</reference>
<dbReference type="InterPro" id="IPR036188">
    <property type="entry name" value="FAD/NAD-bd_sf"/>
</dbReference>
<comment type="cofactor">
    <cofactor evidence="6">
        <name>FAD</name>
        <dbReference type="ChEBI" id="CHEBI:57692"/>
    </cofactor>
    <text evidence="6">Binds 1 FAD per subunit.</text>
</comment>
<comment type="similarity">
    <text evidence="6">Belongs to the ferredoxin--NADP reductase type 2 family.</text>
</comment>
<organism evidence="8 9">
    <name type="scientific">Siminovitchia terrae</name>
    <name type="common">Bacillus terrae</name>
    <dbReference type="NCBI Taxonomy" id="1914933"/>
    <lineage>
        <taxon>Bacteria</taxon>
        <taxon>Bacillati</taxon>
        <taxon>Bacillota</taxon>
        <taxon>Bacilli</taxon>
        <taxon>Bacillales</taxon>
        <taxon>Bacillaceae</taxon>
        <taxon>Siminovitchia</taxon>
    </lineage>
</organism>
<dbReference type="Gene3D" id="3.50.50.60">
    <property type="entry name" value="FAD/NAD(P)-binding domain"/>
    <property type="match status" value="2"/>
</dbReference>
<dbReference type="Proteomes" id="UP000680670">
    <property type="component" value="Unassembled WGS sequence"/>
</dbReference>
<dbReference type="InterPro" id="IPR050097">
    <property type="entry name" value="Ferredoxin-NADP_redctase_2"/>
</dbReference>
<comment type="catalytic activity">
    <reaction evidence="6">
        <text>2 reduced [2Fe-2S]-[ferredoxin] + NADP(+) + H(+) = 2 oxidized [2Fe-2S]-[ferredoxin] + NADPH</text>
        <dbReference type="Rhea" id="RHEA:20125"/>
        <dbReference type="Rhea" id="RHEA-COMP:10000"/>
        <dbReference type="Rhea" id="RHEA-COMP:10001"/>
        <dbReference type="ChEBI" id="CHEBI:15378"/>
        <dbReference type="ChEBI" id="CHEBI:33737"/>
        <dbReference type="ChEBI" id="CHEBI:33738"/>
        <dbReference type="ChEBI" id="CHEBI:57783"/>
        <dbReference type="ChEBI" id="CHEBI:58349"/>
        <dbReference type="EC" id="1.18.1.2"/>
    </reaction>
</comment>
<keyword evidence="3 6" id="KW-0274">FAD</keyword>
<accession>A0ABQ4L2E4</accession>
<feature type="domain" description="FAD/NAD(P)-binding" evidence="7">
    <location>
        <begin position="9"/>
        <end position="307"/>
    </location>
</feature>
<keyword evidence="5 6" id="KW-0560">Oxidoreductase</keyword>
<dbReference type="SUPFAM" id="SSF51905">
    <property type="entry name" value="FAD/NAD(P)-binding domain"/>
    <property type="match status" value="1"/>
</dbReference>
<dbReference type="PANTHER" id="PTHR48105">
    <property type="entry name" value="THIOREDOXIN REDUCTASE 1-RELATED-RELATED"/>
    <property type="match status" value="1"/>
</dbReference>
<evidence type="ECO:0000313" key="9">
    <source>
        <dbReference type="Proteomes" id="UP000680670"/>
    </source>
</evidence>
<keyword evidence="9" id="KW-1185">Reference proteome</keyword>
<feature type="binding site" evidence="6">
    <location>
        <position position="45"/>
    </location>
    <ligand>
        <name>FAD</name>
        <dbReference type="ChEBI" id="CHEBI:57692"/>
    </ligand>
</feature>
<comment type="caution">
    <text evidence="8">The sequence shown here is derived from an EMBL/GenBank/DDBJ whole genome shotgun (WGS) entry which is preliminary data.</text>
</comment>
<dbReference type="EC" id="1.18.1.2" evidence="6"/>
<feature type="binding site" evidence="6">
    <location>
        <position position="37"/>
    </location>
    <ligand>
        <name>FAD</name>
        <dbReference type="ChEBI" id="CHEBI:57692"/>
    </ligand>
</feature>
<gene>
    <name evidence="8" type="primary">yumC_2</name>
    <name evidence="8" type="ORF">J6TS1_39100</name>
</gene>
<evidence type="ECO:0000313" key="8">
    <source>
        <dbReference type="EMBL" id="GIN98040.1"/>
    </source>
</evidence>
<dbReference type="HAMAP" id="MF_01685">
    <property type="entry name" value="FENR2"/>
    <property type="match status" value="1"/>
</dbReference>
<feature type="binding site" evidence="6">
    <location>
        <position position="286"/>
    </location>
    <ligand>
        <name>FAD</name>
        <dbReference type="ChEBI" id="CHEBI:57692"/>
    </ligand>
</feature>
<feature type="binding site" evidence="6">
    <location>
        <position position="92"/>
    </location>
    <ligand>
        <name>FAD</name>
        <dbReference type="ChEBI" id="CHEBI:57692"/>
    </ligand>
</feature>
<comment type="subunit">
    <text evidence="1 6">Homodimer.</text>
</comment>
<feature type="binding site" evidence="6">
    <location>
        <position position="50"/>
    </location>
    <ligand>
        <name>FAD</name>
        <dbReference type="ChEBI" id="CHEBI:57692"/>
    </ligand>
</feature>
<proteinExistence type="inferred from homology"/>
<comment type="caution">
    <text evidence="6">Lacks conserved residue(s) required for the propagation of feature annotation.</text>
</comment>